<protein>
    <submittedName>
        <fullName evidence="2">Uncharacterized protein</fullName>
    </submittedName>
</protein>
<evidence type="ECO:0000313" key="2">
    <source>
        <dbReference type="EMBL" id="KAG7653189.1"/>
    </source>
</evidence>
<dbReference type="PANTHER" id="PTHR34268">
    <property type="entry name" value="OS01G0321850 PROTEIN"/>
    <property type="match status" value="1"/>
</dbReference>
<gene>
    <name evidence="2" type="ORF">ISN44_As01g004830</name>
</gene>
<sequence>MEGSFEGMLMKVSIFALIQGLVYLILSKSSSVFSTSKTMKRAYSFRSARSISIRRILAVLQDMPAGGEMSPSAMGPSLASPSSSPSPSDI</sequence>
<dbReference type="AlphaFoldDB" id="A0A8T2GZL2"/>
<dbReference type="Proteomes" id="UP000694251">
    <property type="component" value="Chromosome 1"/>
</dbReference>
<accession>A0A8T2GZL2</accession>
<evidence type="ECO:0000256" key="1">
    <source>
        <dbReference type="SAM" id="MobiDB-lite"/>
    </source>
</evidence>
<comment type="caution">
    <text evidence="2">The sequence shown here is derived from an EMBL/GenBank/DDBJ whole genome shotgun (WGS) entry which is preliminary data.</text>
</comment>
<dbReference type="PANTHER" id="PTHR34268:SF11">
    <property type="entry name" value="TRANSMEMBRANE PROTEIN"/>
    <property type="match status" value="1"/>
</dbReference>
<dbReference type="EMBL" id="JAEFBJ010000001">
    <property type="protein sequence ID" value="KAG7653189.1"/>
    <property type="molecule type" value="Genomic_DNA"/>
</dbReference>
<keyword evidence="3" id="KW-1185">Reference proteome</keyword>
<feature type="compositionally biased region" description="Low complexity" evidence="1">
    <location>
        <begin position="69"/>
        <end position="90"/>
    </location>
</feature>
<organism evidence="2 3">
    <name type="scientific">Arabidopsis suecica</name>
    <name type="common">Swedish thale-cress</name>
    <name type="synonym">Cardaminopsis suecica</name>
    <dbReference type="NCBI Taxonomy" id="45249"/>
    <lineage>
        <taxon>Eukaryota</taxon>
        <taxon>Viridiplantae</taxon>
        <taxon>Streptophyta</taxon>
        <taxon>Embryophyta</taxon>
        <taxon>Tracheophyta</taxon>
        <taxon>Spermatophyta</taxon>
        <taxon>Magnoliopsida</taxon>
        <taxon>eudicotyledons</taxon>
        <taxon>Gunneridae</taxon>
        <taxon>Pentapetalae</taxon>
        <taxon>rosids</taxon>
        <taxon>malvids</taxon>
        <taxon>Brassicales</taxon>
        <taxon>Brassicaceae</taxon>
        <taxon>Camelineae</taxon>
        <taxon>Arabidopsis</taxon>
    </lineage>
</organism>
<name>A0A8T2GZL2_ARASU</name>
<proteinExistence type="predicted"/>
<evidence type="ECO:0000313" key="3">
    <source>
        <dbReference type="Proteomes" id="UP000694251"/>
    </source>
</evidence>
<feature type="region of interest" description="Disordered" evidence="1">
    <location>
        <begin position="67"/>
        <end position="90"/>
    </location>
</feature>
<reference evidence="2 3" key="1">
    <citation type="submission" date="2020-12" db="EMBL/GenBank/DDBJ databases">
        <title>Concerted genomic and epigenomic changes stabilize Arabidopsis allopolyploids.</title>
        <authorList>
            <person name="Chen Z."/>
        </authorList>
    </citation>
    <scope>NUCLEOTIDE SEQUENCE [LARGE SCALE GENOMIC DNA]</scope>
    <source>
        <strain evidence="2">As9502</strain>
        <tissue evidence="2">Leaf</tissue>
    </source>
</reference>